<sequence>MEADIEKRGPGRPRKEDEVRSAIRTAPIRERKRKGGQIADKYYIDPRAIPEGTSYEWKRHTVYGASDPSYEIFMREQGWEPVSSERHPDLVAEGHKGPIIRDGLMLMERPIELTREAQAEDRASAEEVVRVKKQQLGEAPAGTLPREAPNLQNYNRTSYEAMDIDP</sequence>
<gene>
    <name evidence="2" type="ORF">GA0061101_10694</name>
</gene>
<dbReference type="EMBL" id="FMAF01000006">
    <property type="protein sequence ID" value="SCB30333.1"/>
    <property type="molecule type" value="Genomic_DNA"/>
</dbReference>
<proteinExistence type="predicted"/>
<protein>
    <submittedName>
        <fullName evidence="2">Uncharacterized protein</fullName>
    </submittedName>
</protein>
<evidence type="ECO:0000256" key="1">
    <source>
        <dbReference type="SAM" id="MobiDB-lite"/>
    </source>
</evidence>
<evidence type="ECO:0000313" key="2">
    <source>
        <dbReference type="EMBL" id="SCB30333.1"/>
    </source>
</evidence>
<dbReference type="AlphaFoldDB" id="A0A1C3VRA2"/>
<dbReference type="RefSeq" id="WP_092573988.1">
    <property type="nucleotide sequence ID" value="NZ_FMAF01000006.1"/>
</dbReference>
<name>A0A1C3VRA2_9HYPH</name>
<feature type="region of interest" description="Disordered" evidence="1">
    <location>
        <begin position="134"/>
        <end position="166"/>
    </location>
</feature>
<reference evidence="2 3" key="1">
    <citation type="submission" date="2016-08" db="EMBL/GenBank/DDBJ databases">
        <authorList>
            <person name="Seilhamer J.J."/>
        </authorList>
    </citation>
    <scope>NUCLEOTIDE SEQUENCE [LARGE SCALE GENOMIC DNA]</scope>
    <source>
        <strain evidence="2 3">P1-7</strain>
    </source>
</reference>
<dbReference type="Proteomes" id="UP000199205">
    <property type="component" value="Unassembled WGS sequence"/>
</dbReference>
<accession>A0A1C3VRA2</accession>
<feature type="region of interest" description="Disordered" evidence="1">
    <location>
        <begin position="1"/>
        <end position="36"/>
    </location>
</feature>
<evidence type="ECO:0000313" key="3">
    <source>
        <dbReference type="Proteomes" id="UP000199205"/>
    </source>
</evidence>
<feature type="compositionally biased region" description="Basic and acidic residues" evidence="1">
    <location>
        <begin position="1"/>
        <end position="21"/>
    </location>
</feature>
<organism evidence="2 3">
    <name type="scientific">Rhizobium lusitanum</name>
    <dbReference type="NCBI Taxonomy" id="293958"/>
    <lineage>
        <taxon>Bacteria</taxon>
        <taxon>Pseudomonadati</taxon>
        <taxon>Pseudomonadota</taxon>
        <taxon>Alphaproteobacteria</taxon>
        <taxon>Hyphomicrobiales</taxon>
        <taxon>Rhizobiaceae</taxon>
        <taxon>Rhizobium/Agrobacterium group</taxon>
        <taxon>Rhizobium</taxon>
    </lineage>
</organism>